<dbReference type="PANTHER" id="PTHR33540">
    <property type="entry name" value="TRNA THREONYLCARBAMOYLADENOSINE BIOSYNTHESIS PROTEIN TSAE"/>
    <property type="match status" value="1"/>
</dbReference>
<comment type="caution">
    <text evidence="12">The sequence shown here is derived from an EMBL/GenBank/DDBJ whole genome shotgun (WGS) entry which is preliminary data.</text>
</comment>
<dbReference type="PANTHER" id="PTHR33540:SF2">
    <property type="entry name" value="TRNA THREONYLCARBAMOYLADENOSINE BIOSYNTHESIS PROTEIN TSAE"/>
    <property type="match status" value="1"/>
</dbReference>
<evidence type="ECO:0000313" key="13">
    <source>
        <dbReference type="Proteomes" id="UP000185093"/>
    </source>
</evidence>
<organism evidence="12 13">
    <name type="scientific">Acetomicrobium flavidum</name>
    <dbReference type="NCBI Taxonomy" id="49896"/>
    <lineage>
        <taxon>Bacteria</taxon>
        <taxon>Thermotogati</taxon>
        <taxon>Synergistota</taxon>
        <taxon>Synergistia</taxon>
        <taxon>Synergistales</taxon>
        <taxon>Acetomicrobiaceae</taxon>
        <taxon>Acetomicrobium</taxon>
    </lineage>
</organism>
<proteinExistence type="inferred from homology"/>
<sequence length="169" mass="19195">MVVKAHMDFPYSYFISSPKMMINFGRAIGAVIFPGLVIYLDGELGTGKTMLVRGIALALGWPDVRSPSFTLINEYPTDPPIAHVDLYRLKESEIESIGIEEYVDNGFLVAIEWGKPGYFPFVNEWWHVVISYEDDMVKRECRKVLIRASGETAIEALKRFNKRVSSWGV</sequence>
<dbReference type="Gene3D" id="3.40.50.300">
    <property type="entry name" value="P-loop containing nucleotide triphosphate hydrolases"/>
    <property type="match status" value="1"/>
</dbReference>
<evidence type="ECO:0000313" key="12">
    <source>
        <dbReference type="EMBL" id="SIN63395.1"/>
    </source>
</evidence>
<evidence type="ECO:0000256" key="4">
    <source>
        <dbReference type="ARBA" id="ARBA00022490"/>
    </source>
</evidence>
<keyword evidence="7" id="KW-0547">Nucleotide-binding</keyword>
<evidence type="ECO:0000256" key="7">
    <source>
        <dbReference type="ARBA" id="ARBA00022741"/>
    </source>
</evidence>
<evidence type="ECO:0000256" key="8">
    <source>
        <dbReference type="ARBA" id="ARBA00022840"/>
    </source>
</evidence>
<protein>
    <recommendedName>
        <fullName evidence="3">tRNA threonylcarbamoyladenosine biosynthesis protein TsaE</fullName>
    </recommendedName>
    <alternativeName>
        <fullName evidence="10">t(6)A37 threonylcarbamoyladenosine biosynthesis protein TsaE</fullName>
    </alternativeName>
</protein>
<evidence type="ECO:0000256" key="1">
    <source>
        <dbReference type="ARBA" id="ARBA00004496"/>
    </source>
</evidence>
<dbReference type="Proteomes" id="UP000185093">
    <property type="component" value="Unassembled WGS sequence"/>
</dbReference>
<evidence type="ECO:0000256" key="9">
    <source>
        <dbReference type="ARBA" id="ARBA00022842"/>
    </source>
</evidence>
<gene>
    <name evidence="12" type="ORF">SAMN05444368_0387</name>
</gene>
<comment type="subcellular location">
    <subcellularLocation>
        <location evidence="1">Cytoplasm</location>
    </subcellularLocation>
</comment>
<feature type="transmembrane region" description="Helical" evidence="11">
    <location>
        <begin position="20"/>
        <end position="40"/>
    </location>
</feature>
<dbReference type="InterPro" id="IPR027417">
    <property type="entry name" value="P-loop_NTPase"/>
</dbReference>
<dbReference type="EMBL" id="FSQZ01000001">
    <property type="protein sequence ID" value="SIN63395.1"/>
    <property type="molecule type" value="Genomic_DNA"/>
</dbReference>
<dbReference type="SUPFAM" id="SSF52540">
    <property type="entry name" value="P-loop containing nucleoside triphosphate hydrolases"/>
    <property type="match status" value="1"/>
</dbReference>
<name>A0ABY1JBB1_9BACT</name>
<keyword evidence="13" id="KW-1185">Reference proteome</keyword>
<accession>A0ABY1JBB1</accession>
<evidence type="ECO:0000256" key="6">
    <source>
        <dbReference type="ARBA" id="ARBA00022723"/>
    </source>
</evidence>
<dbReference type="Pfam" id="PF02367">
    <property type="entry name" value="TsaE"/>
    <property type="match status" value="1"/>
</dbReference>
<keyword evidence="11" id="KW-0472">Membrane</keyword>
<reference evidence="12 13" key="1">
    <citation type="submission" date="2016-11" db="EMBL/GenBank/DDBJ databases">
        <authorList>
            <person name="Varghese N."/>
            <person name="Submissions S."/>
        </authorList>
    </citation>
    <scope>NUCLEOTIDE SEQUENCE [LARGE SCALE GENOMIC DNA]</scope>
    <source>
        <strain evidence="12 13">DSM 20664</strain>
    </source>
</reference>
<keyword evidence="6" id="KW-0479">Metal-binding</keyword>
<keyword evidence="11" id="KW-1133">Transmembrane helix</keyword>
<evidence type="ECO:0000256" key="5">
    <source>
        <dbReference type="ARBA" id="ARBA00022694"/>
    </source>
</evidence>
<keyword evidence="4" id="KW-0963">Cytoplasm</keyword>
<evidence type="ECO:0000256" key="2">
    <source>
        <dbReference type="ARBA" id="ARBA00007599"/>
    </source>
</evidence>
<dbReference type="InterPro" id="IPR003442">
    <property type="entry name" value="T6A_TsaE"/>
</dbReference>
<keyword evidence="8" id="KW-0067">ATP-binding</keyword>
<comment type="similarity">
    <text evidence="2">Belongs to the TsaE family.</text>
</comment>
<evidence type="ECO:0000256" key="11">
    <source>
        <dbReference type="SAM" id="Phobius"/>
    </source>
</evidence>
<dbReference type="NCBIfam" id="TIGR00150">
    <property type="entry name" value="T6A_YjeE"/>
    <property type="match status" value="1"/>
</dbReference>
<evidence type="ECO:0000256" key="10">
    <source>
        <dbReference type="ARBA" id="ARBA00032441"/>
    </source>
</evidence>
<keyword evidence="9" id="KW-0460">Magnesium</keyword>
<evidence type="ECO:0000256" key="3">
    <source>
        <dbReference type="ARBA" id="ARBA00019010"/>
    </source>
</evidence>
<keyword evidence="5" id="KW-0819">tRNA processing</keyword>
<keyword evidence="11" id="KW-0812">Transmembrane</keyword>